<evidence type="ECO:0000313" key="3">
    <source>
        <dbReference type="Proteomes" id="UP000753961"/>
    </source>
</evidence>
<dbReference type="InterPro" id="IPR051162">
    <property type="entry name" value="T4SS_component"/>
</dbReference>
<gene>
    <name evidence="2" type="ORF">KUV50_03895</name>
</gene>
<name>A0A953HRW9_9BACT</name>
<comment type="caution">
    <text evidence="2">The sequence shown here is derived from an EMBL/GenBank/DDBJ whole genome shotgun (WGS) entry which is preliminary data.</text>
</comment>
<dbReference type="InterPro" id="IPR033186">
    <property type="entry name" value="HerA_C"/>
</dbReference>
<dbReference type="Proteomes" id="UP000753961">
    <property type="component" value="Unassembled WGS sequence"/>
</dbReference>
<dbReference type="AlphaFoldDB" id="A0A953HRW9"/>
<dbReference type="Gene3D" id="3.40.50.300">
    <property type="entry name" value="P-loop containing nucleotide triphosphate hydrolases"/>
    <property type="match status" value="2"/>
</dbReference>
<proteinExistence type="predicted"/>
<keyword evidence="3" id="KW-1185">Reference proteome</keyword>
<dbReference type="PANTHER" id="PTHR30121">
    <property type="entry name" value="UNCHARACTERIZED PROTEIN YJGR-RELATED"/>
    <property type="match status" value="1"/>
</dbReference>
<reference evidence="2" key="1">
    <citation type="submission" date="2021-06" db="EMBL/GenBank/DDBJ databases">
        <title>44 bacteria genomes isolated from Dapeng, Shenzhen.</title>
        <authorList>
            <person name="Zheng W."/>
            <person name="Yu S."/>
            <person name="Huang Y."/>
        </authorList>
    </citation>
    <scope>NUCLEOTIDE SEQUENCE</scope>
    <source>
        <strain evidence="2">DP5N28-2</strain>
    </source>
</reference>
<dbReference type="PANTHER" id="PTHR30121:SF6">
    <property type="entry name" value="SLR6007 PROTEIN"/>
    <property type="match status" value="1"/>
</dbReference>
<dbReference type="CDD" id="cd01127">
    <property type="entry name" value="TrwB_TraG_TraD_VirD4"/>
    <property type="match status" value="1"/>
</dbReference>
<dbReference type="RefSeq" id="WP_222578785.1">
    <property type="nucleotide sequence ID" value="NZ_JAHVHU010000004.1"/>
</dbReference>
<feature type="domain" description="Helicase HerA-like C-terminal" evidence="1">
    <location>
        <begin position="38"/>
        <end position="498"/>
    </location>
</feature>
<dbReference type="SUPFAM" id="SSF52540">
    <property type="entry name" value="P-loop containing nucleoside triphosphate hydrolases"/>
    <property type="match status" value="1"/>
</dbReference>
<sequence length="514" mass="57396">MGKNNFESTIAEGYQHKGESLIMGGAMMDGTTIPELFVRAPLSMFNRHGMISGATGTGKTKSLQVLSEHLSHHGVPSLIMDIKGDLSGLARPGKDHPKIDERQSAIGLPFYPKGFPIEFMTLSGQDGIKLRATLTEFGPVLFSKILDLNGTQTSIVAIIFKYCDDNKLPLIDLRDFKKTLTWMTTDGKDAVEKEYGRIHSASVGAIIRKMIALEQQGADIFFGEPSYEVADLCRTDPDGRGVISILRLMDLMDRPQLFATFMLQMLAEIFSSFPEEGDLEKPKLMIFIDEAHLIFDNASKELLNQIETTVKLIRSKGVGVFFITQNPVDVPDSVLSQLGMKVQHALRAFTARDRKAIRLAAQNFPETEFYDVADLLTKLGTGEALVTVLNEKGRPTPLVRTMMRAPESRMDVLSPAEIKDVIDQSVLAPKYAQDINRESAYEILAEKMAEAAHEEIKEEKKKQYKKPTPTYFEKTVDQVTRQLTRDISREISRGLLGVLGLGNKRSKKSRGWFF</sequence>
<dbReference type="EMBL" id="JAHVHU010000004">
    <property type="protein sequence ID" value="MBY5957265.1"/>
    <property type="molecule type" value="Genomic_DNA"/>
</dbReference>
<evidence type="ECO:0000313" key="2">
    <source>
        <dbReference type="EMBL" id="MBY5957265.1"/>
    </source>
</evidence>
<evidence type="ECO:0000259" key="1">
    <source>
        <dbReference type="Pfam" id="PF05872"/>
    </source>
</evidence>
<protein>
    <submittedName>
        <fullName evidence="2">DUF853 domain-containing protein</fullName>
    </submittedName>
</protein>
<organism evidence="2 3">
    <name type="scientific">Membranihabitans marinus</name>
    <dbReference type="NCBI Taxonomy" id="1227546"/>
    <lineage>
        <taxon>Bacteria</taxon>
        <taxon>Pseudomonadati</taxon>
        <taxon>Bacteroidota</taxon>
        <taxon>Saprospiria</taxon>
        <taxon>Saprospirales</taxon>
        <taxon>Saprospiraceae</taxon>
        <taxon>Membranihabitans</taxon>
    </lineage>
</organism>
<dbReference type="InterPro" id="IPR027417">
    <property type="entry name" value="P-loop_NTPase"/>
</dbReference>
<accession>A0A953HRW9</accession>
<dbReference type="Pfam" id="PF05872">
    <property type="entry name" value="HerA_C"/>
    <property type="match status" value="1"/>
</dbReference>